<organism evidence="2 3">
    <name type="scientific">Gryllus longicercus</name>
    <dbReference type="NCBI Taxonomy" id="2509291"/>
    <lineage>
        <taxon>Eukaryota</taxon>
        <taxon>Metazoa</taxon>
        <taxon>Ecdysozoa</taxon>
        <taxon>Arthropoda</taxon>
        <taxon>Hexapoda</taxon>
        <taxon>Insecta</taxon>
        <taxon>Pterygota</taxon>
        <taxon>Neoptera</taxon>
        <taxon>Polyneoptera</taxon>
        <taxon>Orthoptera</taxon>
        <taxon>Ensifera</taxon>
        <taxon>Gryllidea</taxon>
        <taxon>Grylloidea</taxon>
        <taxon>Gryllidae</taxon>
        <taxon>Gryllinae</taxon>
        <taxon>Gryllus</taxon>
    </lineage>
</organism>
<feature type="compositionally biased region" description="Basic and acidic residues" evidence="1">
    <location>
        <begin position="98"/>
        <end position="109"/>
    </location>
</feature>
<protein>
    <submittedName>
        <fullName evidence="2">Uncharacterized protein</fullName>
    </submittedName>
</protein>
<evidence type="ECO:0000256" key="1">
    <source>
        <dbReference type="SAM" id="MobiDB-lite"/>
    </source>
</evidence>
<evidence type="ECO:0000313" key="2">
    <source>
        <dbReference type="EMBL" id="KAK7788321.1"/>
    </source>
</evidence>
<name>A0AAN9UYQ7_9ORTH</name>
<dbReference type="EMBL" id="JAZDUA010001271">
    <property type="protein sequence ID" value="KAK7788321.1"/>
    <property type="molecule type" value="Genomic_DNA"/>
</dbReference>
<accession>A0AAN9UYQ7</accession>
<evidence type="ECO:0000313" key="3">
    <source>
        <dbReference type="Proteomes" id="UP001378592"/>
    </source>
</evidence>
<feature type="compositionally biased region" description="Polar residues" evidence="1">
    <location>
        <begin position="83"/>
        <end position="92"/>
    </location>
</feature>
<keyword evidence="3" id="KW-1185">Reference proteome</keyword>
<feature type="region of interest" description="Disordered" evidence="1">
    <location>
        <begin position="71"/>
        <end position="109"/>
    </location>
</feature>
<proteinExistence type="predicted"/>
<dbReference type="Proteomes" id="UP001378592">
    <property type="component" value="Unassembled WGS sequence"/>
</dbReference>
<sequence>MPPFRRKTPPAVKTKTRCLGQGALRASAGRPFGARACAAGWWARRATRGEGHLLGTCCTRGGARQRTLAGPVAHPRSLGGNFPTLNHSSSAEGVSKIRQQEHRKQMSSG</sequence>
<dbReference type="AlphaFoldDB" id="A0AAN9UYQ7"/>
<gene>
    <name evidence="2" type="ORF">R5R35_014333</name>
</gene>
<comment type="caution">
    <text evidence="2">The sequence shown here is derived from an EMBL/GenBank/DDBJ whole genome shotgun (WGS) entry which is preliminary data.</text>
</comment>
<reference evidence="2 3" key="1">
    <citation type="submission" date="2024-03" db="EMBL/GenBank/DDBJ databases">
        <title>The genome assembly and annotation of the cricket Gryllus longicercus Weissman &amp; Gray.</title>
        <authorList>
            <person name="Szrajer S."/>
            <person name="Gray D."/>
            <person name="Ylla G."/>
        </authorList>
    </citation>
    <scope>NUCLEOTIDE SEQUENCE [LARGE SCALE GENOMIC DNA]</scope>
    <source>
        <strain evidence="2">DAG 2021-001</strain>
        <tissue evidence="2">Whole body minus gut</tissue>
    </source>
</reference>